<protein>
    <submittedName>
        <fullName evidence="1">Uncharacterized protein</fullName>
    </submittedName>
</protein>
<name>A0ABT9HZN2_9GAMM</name>
<comment type="caution">
    <text evidence="1">The sequence shown here is derived from an EMBL/GenBank/DDBJ whole genome shotgun (WGS) entry which is preliminary data.</text>
</comment>
<dbReference type="RefSeq" id="WP_305975967.1">
    <property type="nucleotide sequence ID" value="NZ_JAPJDZ010000027.1"/>
</dbReference>
<organism evidence="1 2">
    <name type="scientific">Rheinheimera baltica</name>
    <dbReference type="NCBI Taxonomy" id="67576"/>
    <lineage>
        <taxon>Bacteria</taxon>
        <taxon>Pseudomonadati</taxon>
        <taxon>Pseudomonadota</taxon>
        <taxon>Gammaproteobacteria</taxon>
        <taxon>Chromatiales</taxon>
        <taxon>Chromatiaceae</taxon>
        <taxon>Rheinheimera</taxon>
    </lineage>
</organism>
<keyword evidence="2" id="KW-1185">Reference proteome</keyword>
<sequence>MSSQTVIYVASGTVDVEVGVKRVSLQEQHTLSLSNETGSVQLSSADSAQVIFIRWSVNE</sequence>
<gene>
    <name evidence="1" type="ORF">ORJ04_11520</name>
</gene>
<dbReference type="Proteomes" id="UP001231109">
    <property type="component" value="Unassembled WGS sequence"/>
</dbReference>
<evidence type="ECO:0000313" key="2">
    <source>
        <dbReference type="Proteomes" id="UP001231109"/>
    </source>
</evidence>
<dbReference type="EMBL" id="JAPJDZ010000027">
    <property type="protein sequence ID" value="MDP5136574.1"/>
    <property type="molecule type" value="Genomic_DNA"/>
</dbReference>
<proteinExistence type="predicted"/>
<accession>A0ABT9HZN2</accession>
<evidence type="ECO:0000313" key="1">
    <source>
        <dbReference type="EMBL" id="MDP5136574.1"/>
    </source>
</evidence>
<reference evidence="1 2" key="1">
    <citation type="submission" date="2022-11" db="EMBL/GenBank/DDBJ databases">
        <title>Viruses from the air-sea interface of a natural surface slick.</title>
        <authorList>
            <person name="Rahlff J."/>
            <person name="Holmfeldt K."/>
        </authorList>
    </citation>
    <scope>NUCLEOTIDE SEQUENCE [LARGE SCALE GENOMIC DNA]</scope>
    <source>
        <strain evidence="1 2">SMS4</strain>
    </source>
</reference>